<dbReference type="Proteomes" id="UP000245697">
    <property type="component" value="Unassembled WGS sequence"/>
</dbReference>
<evidence type="ECO:0000313" key="3">
    <source>
        <dbReference type="Proteomes" id="UP000245697"/>
    </source>
</evidence>
<feature type="domain" description="Knr4/Smi1-like" evidence="1">
    <location>
        <begin position="26"/>
        <end position="156"/>
    </location>
</feature>
<dbReference type="Gene3D" id="3.40.1580.10">
    <property type="entry name" value="SMI1/KNR4-like"/>
    <property type="match status" value="1"/>
</dbReference>
<organism evidence="2 3">
    <name type="scientific">Actinoplanes xinjiangensis</name>
    <dbReference type="NCBI Taxonomy" id="512350"/>
    <lineage>
        <taxon>Bacteria</taxon>
        <taxon>Bacillati</taxon>
        <taxon>Actinomycetota</taxon>
        <taxon>Actinomycetes</taxon>
        <taxon>Micromonosporales</taxon>
        <taxon>Micromonosporaceae</taxon>
        <taxon>Actinoplanes</taxon>
    </lineage>
</organism>
<dbReference type="RefSeq" id="WP_158319598.1">
    <property type="nucleotide sequence ID" value="NZ_BONA01000126.1"/>
</dbReference>
<reference evidence="2 3" key="1">
    <citation type="submission" date="2018-05" db="EMBL/GenBank/DDBJ databases">
        <title>Genomic Encyclopedia of Archaeal and Bacterial Type Strains, Phase II (KMG-II): from individual species to whole genera.</title>
        <authorList>
            <person name="Goeker M."/>
        </authorList>
    </citation>
    <scope>NUCLEOTIDE SEQUENCE [LARGE SCALE GENOMIC DNA]</scope>
    <source>
        <strain evidence="2 3">DSM 45184</strain>
    </source>
</reference>
<dbReference type="InterPro" id="IPR037883">
    <property type="entry name" value="Knr4/Smi1-like_sf"/>
</dbReference>
<dbReference type="InterPro" id="IPR018958">
    <property type="entry name" value="Knr4/Smi1-like_dom"/>
</dbReference>
<dbReference type="OrthoDB" id="3287229at2"/>
<keyword evidence="3" id="KW-1185">Reference proteome</keyword>
<dbReference type="SUPFAM" id="SSF160631">
    <property type="entry name" value="SMI1/KNR4-like"/>
    <property type="match status" value="1"/>
</dbReference>
<proteinExistence type="predicted"/>
<protein>
    <submittedName>
        <fullName evidence="2">SMI1/KNR4 family protein SUKH-1</fullName>
    </submittedName>
</protein>
<dbReference type="SMART" id="SM00860">
    <property type="entry name" value="SMI1_KNR4"/>
    <property type="match status" value="1"/>
</dbReference>
<evidence type="ECO:0000313" key="2">
    <source>
        <dbReference type="EMBL" id="PWK26633.1"/>
    </source>
</evidence>
<dbReference type="Pfam" id="PF09346">
    <property type="entry name" value="SMI1_KNR4"/>
    <property type="match status" value="1"/>
</dbReference>
<sequence length="185" mass="20124">MSNIVARYASWLKAHAPGTAGAARPPASDADIAAAEGELGAILPAPIRQLYRWHDGGPDNPAEALWLRHDFGFLPIEAAREIRQMRREIAEEEFGPEEADDFWSPHWFPIGTSWTGDHLVVDCSTSSAQGRLTIANNEGPSGSDPVWPNLDSLLDELVSALENGSPLSGHLPVTGNGWLLWEEQP</sequence>
<evidence type="ECO:0000259" key="1">
    <source>
        <dbReference type="SMART" id="SM00860"/>
    </source>
</evidence>
<comment type="caution">
    <text evidence="2">The sequence shown here is derived from an EMBL/GenBank/DDBJ whole genome shotgun (WGS) entry which is preliminary data.</text>
</comment>
<dbReference type="EMBL" id="QGGR01000061">
    <property type="protein sequence ID" value="PWK26633.1"/>
    <property type="molecule type" value="Genomic_DNA"/>
</dbReference>
<accession>A0A316E8E2</accession>
<gene>
    <name evidence="2" type="ORF">BC793_1619</name>
</gene>
<name>A0A316E8E2_9ACTN</name>
<dbReference type="AlphaFoldDB" id="A0A316E8E2"/>